<dbReference type="EMBL" id="MU853422">
    <property type="protein sequence ID" value="KAK4131661.1"/>
    <property type="molecule type" value="Genomic_DNA"/>
</dbReference>
<sequence>MKTTVPTPRSSACLALGGHVAAWPMLSHCSSRIARIRRQEVLQMHEVGHSALWVKTLETPHTVQGSLPALEALSMRRFLSHPVDQLVTCAVPVGLNFCLAKTPPKKLTYNRDRSPNANYMSLHSKLRSIEAKPLQVVHPRQWAVDHLDIGTWWGDHSNGIHQGKPDGLLCTPYRLQTHC</sequence>
<comment type="caution">
    <text evidence="1">The sequence shown here is derived from an EMBL/GenBank/DDBJ whole genome shotgun (WGS) entry which is preliminary data.</text>
</comment>
<protein>
    <submittedName>
        <fullName evidence="1">Uncharacterized protein</fullName>
    </submittedName>
</protein>
<keyword evidence="2" id="KW-1185">Reference proteome</keyword>
<gene>
    <name evidence="1" type="ORF">BT67DRAFT_145593</name>
</gene>
<proteinExistence type="predicted"/>
<dbReference type="Proteomes" id="UP001304895">
    <property type="component" value="Unassembled WGS sequence"/>
</dbReference>
<dbReference type="AlphaFoldDB" id="A0AAN6ZBB5"/>
<reference evidence="1" key="1">
    <citation type="journal article" date="2023" name="Mol. Phylogenet. Evol.">
        <title>Genome-scale phylogeny and comparative genomics of the fungal order Sordariales.</title>
        <authorList>
            <person name="Hensen N."/>
            <person name="Bonometti L."/>
            <person name="Westerberg I."/>
            <person name="Brannstrom I.O."/>
            <person name="Guillou S."/>
            <person name="Cros-Aarteil S."/>
            <person name="Calhoun S."/>
            <person name="Haridas S."/>
            <person name="Kuo A."/>
            <person name="Mondo S."/>
            <person name="Pangilinan J."/>
            <person name="Riley R."/>
            <person name="LaButti K."/>
            <person name="Andreopoulos B."/>
            <person name="Lipzen A."/>
            <person name="Chen C."/>
            <person name="Yan M."/>
            <person name="Daum C."/>
            <person name="Ng V."/>
            <person name="Clum A."/>
            <person name="Steindorff A."/>
            <person name="Ohm R.A."/>
            <person name="Martin F."/>
            <person name="Silar P."/>
            <person name="Natvig D.O."/>
            <person name="Lalanne C."/>
            <person name="Gautier V."/>
            <person name="Ament-Velasquez S.L."/>
            <person name="Kruys A."/>
            <person name="Hutchinson M.I."/>
            <person name="Powell A.J."/>
            <person name="Barry K."/>
            <person name="Miller A.N."/>
            <person name="Grigoriev I.V."/>
            <person name="Debuchy R."/>
            <person name="Gladieux P."/>
            <person name="Hiltunen Thoren M."/>
            <person name="Johannesson H."/>
        </authorList>
    </citation>
    <scope>NUCLEOTIDE SEQUENCE</scope>
    <source>
        <strain evidence="1">CBS 123565</strain>
    </source>
</reference>
<accession>A0AAN6ZBB5</accession>
<evidence type="ECO:0000313" key="2">
    <source>
        <dbReference type="Proteomes" id="UP001304895"/>
    </source>
</evidence>
<name>A0AAN6ZBB5_9PEZI</name>
<organism evidence="1 2">
    <name type="scientific">Trichocladium antarcticum</name>
    <dbReference type="NCBI Taxonomy" id="1450529"/>
    <lineage>
        <taxon>Eukaryota</taxon>
        <taxon>Fungi</taxon>
        <taxon>Dikarya</taxon>
        <taxon>Ascomycota</taxon>
        <taxon>Pezizomycotina</taxon>
        <taxon>Sordariomycetes</taxon>
        <taxon>Sordariomycetidae</taxon>
        <taxon>Sordariales</taxon>
        <taxon>Chaetomiaceae</taxon>
        <taxon>Trichocladium</taxon>
    </lineage>
</organism>
<evidence type="ECO:0000313" key="1">
    <source>
        <dbReference type="EMBL" id="KAK4131661.1"/>
    </source>
</evidence>
<reference evidence="1" key="2">
    <citation type="submission" date="2023-05" db="EMBL/GenBank/DDBJ databases">
        <authorList>
            <consortium name="Lawrence Berkeley National Laboratory"/>
            <person name="Steindorff A."/>
            <person name="Hensen N."/>
            <person name="Bonometti L."/>
            <person name="Westerberg I."/>
            <person name="Brannstrom I.O."/>
            <person name="Guillou S."/>
            <person name="Cros-Aarteil S."/>
            <person name="Calhoun S."/>
            <person name="Haridas S."/>
            <person name="Kuo A."/>
            <person name="Mondo S."/>
            <person name="Pangilinan J."/>
            <person name="Riley R."/>
            <person name="Labutti K."/>
            <person name="Andreopoulos B."/>
            <person name="Lipzen A."/>
            <person name="Chen C."/>
            <person name="Yanf M."/>
            <person name="Daum C."/>
            <person name="Ng V."/>
            <person name="Clum A."/>
            <person name="Ohm R."/>
            <person name="Martin F."/>
            <person name="Silar P."/>
            <person name="Natvig D."/>
            <person name="Lalanne C."/>
            <person name="Gautier V."/>
            <person name="Ament-Velasquez S.L."/>
            <person name="Kruys A."/>
            <person name="Hutchinson M.I."/>
            <person name="Powell A.J."/>
            <person name="Barry K."/>
            <person name="Miller A.N."/>
            <person name="Grigoriev I.V."/>
            <person name="Debuchy R."/>
            <person name="Gladieux P."/>
            <person name="Thoren M.H."/>
            <person name="Johannesson H."/>
        </authorList>
    </citation>
    <scope>NUCLEOTIDE SEQUENCE</scope>
    <source>
        <strain evidence="1">CBS 123565</strain>
    </source>
</reference>